<feature type="domain" description="NADH:flavin oxidoreductase/NADH oxidase N-terminal" evidence="4">
    <location>
        <begin position="16"/>
        <end position="238"/>
    </location>
</feature>
<evidence type="ECO:0000256" key="1">
    <source>
        <dbReference type="ARBA" id="ARBA00022630"/>
    </source>
</evidence>
<evidence type="ECO:0000259" key="4">
    <source>
        <dbReference type="Pfam" id="PF00724"/>
    </source>
</evidence>
<comment type="caution">
    <text evidence="6">The sequence shown here is derived from an EMBL/GenBank/DDBJ whole genome shotgun (WGS) entry which is preliminary data.</text>
</comment>
<dbReference type="PANTHER" id="PTHR43656">
    <property type="entry name" value="BINDING OXIDOREDUCTASE, PUTATIVE (AFU_ORTHOLOGUE AFUA_2G08260)-RELATED"/>
    <property type="match status" value="1"/>
</dbReference>
<organism evidence="6 7">
    <name type="scientific">Variovorax dokdonensis</name>
    <dbReference type="NCBI Taxonomy" id="344883"/>
    <lineage>
        <taxon>Bacteria</taxon>
        <taxon>Pseudomonadati</taxon>
        <taxon>Pseudomonadota</taxon>
        <taxon>Betaproteobacteria</taxon>
        <taxon>Burkholderiales</taxon>
        <taxon>Comamonadaceae</taxon>
        <taxon>Variovorax</taxon>
    </lineage>
</organism>
<feature type="region of interest" description="Disordered" evidence="3">
    <location>
        <begin position="452"/>
        <end position="471"/>
    </location>
</feature>
<dbReference type="RefSeq" id="WP_286661343.1">
    <property type="nucleotide sequence ID" value="NZ_JASZYV010000003.1"/>
</dbReference>
<keyword evidence="2" id="KW-0560">Oxidoreductase</keyword>
<dbReference type="Gene3D" id="3.20.20.70">
    <property type="entry name" value="Aldolase class I"/>
    <property type="match status" value="1"/>
</dbReference>
<dbReference type="Proteomes" id="UP001174908">
    <property type="component" value="Unassembled WGS sequence"/>
</dbReference>
<protein>
    <submittedName>
        <fullName evidence="6">NADH:flavin oxidoreductase</fullName>
    </submittedName>
</protein>
<feature type="domain" description="DUS-like FMN-binding" evidence="5">
    <location>
        <begin position="346"/>
        <end position="400"/>
    </location>
</feature>
<keyword evidence="1" id="KW-0285">Flavoprotein</keyword>
<dbReference type="Pfam" id="PF00724">
    <property type="entry name" value="Oxidored_FMN"/>
    <property type="match status" value="1"/>
</dbReference>
<gene>
    <name evidence="6" type="ORF">QTH91_17340</name>
</gene>
<dbReference type="SUPFAM" id="SSF51395">
    <property type="entry name" value="FMN-linked oxidoreductases"/>
    <property type="match status" value="1"/>
</dbReference>
<dbReference type="CDD" id="cd02803">
    <property type="entry name" value="OYE_like_FMN_family"/>
    <property type="match status" value="1"/>
</dbReference>
<evidence type="ECO:0000256" key="3">
    <source>
        <dbReference type="SAM" id="MobiDB-lite"/>
    </source>
</evidence>
<name>A0ABT7NE88_9BURK</name>
<proteinExistence type="predicted"/>
<evidence type="ECO:0000256" key="2">
    <source>
        <dbReference type="ARBA" id="ARBA00023002"/>
    </source>
</evidence>
<dbReference type="PANTHER" id="PTHR43656:SF2">
    <property type="entry name" value="BINDING OXIDOREDUCTASE, PUTATIVE (AFU_ORTHOLOGUE AFUA_2G08260)-RELATED"/>
    <property type="match status" value="1"/>
</dbReference>
<accession>A0ABT7NE88</accession>
<evidence type="ECO:0000259" key="5">
    <source>
        <dbReference type="Pfam" id="PF01207"/>
    </source>
</evidence>
<keyword evidence="7" id="KW-1185">Reference proteome</keyword>
<dbReference type="InterPro" id="IPR035587">
    <property type="entry name" value="DUS-like_FMN-bd"/>
</dbReference>
<reference evidence="6" key="1">
    <citation type="submission" date="2023-06" db="EMBL/GenBank/DDBJ databases">
        <authorList>
            <person name="Jiang Y."/>
            <person name="Liu Q."/>
        </authorList>
    </citation>
    <scope>NUCLEOTIDE SEQUENCE</scope>
    <source>
        <strain evidence="6">CGMCC 1.12089</strain>
    </source>
</reference>
<sequence>MSDLHPMPAEVLGQALTIGNVNFKNRLLRSSVGGRNCNYDGSVTDVWKNFEKRFAQGGVGGIISTTFHVNQSRLAPLQYPSIALQRHVFALKKFLPEIREEHGTRYIVQIGDPGYATYSSLFPEDTDGLSASDGFDFAFGYTNRRRAMSQAQIQEAISNYASAAARVREAGADGVEITAAKGYLIHQFLNPGINARDDDWGGSADKRFRFLACVVDAVRAAVGKDFLVGVRLSAADHNQDPRLLWWGRLPWHFKPEERRSGSGIDQMRKHALALQDLGVDFLHITAGYGFPNPHDVPGRFPFEEVRMFFDSVRHLSAKASARAALTHVAPTAWLDWLTNIGWKEANAVNLDSANIIKAAVRIPVIVNGGFQDRPDIERALQACDMVSMARALMADPDLPRRLIRREASQVPRCTRCNKCVGRTATSPLGCYDQSRFPSQQAMFEAIMAFNRPDGAPSGSDAQPSEAALPQA</sequence>
<dbReference type="InterPro" id="IPR001155">
    <property type="entry name" value="OxRdtase_FMN_N"/>
</dbReference>
<evidence type="ECO:0000313" key="6">
    <source>
        <dbReference type="EMBL" id="MDM0046260.1"/>
    </source>
</evidence>
<dbReference type="Pfam" id="PF01207">
    <property type="entry name" value="Dus"/>
    <property type="match status" value="1"/>
</dbReference>
<dbReference type="InterPro" id="IPR013785">
    <property type="entry name" value="Aldolase_TIM"/>
</dbReference>
<dbReference type="InterPro" id="IPR051799">
    <property type="entry name" value="NADH_flavin_oxidoreductase"/>
</dbReference>
<evidence type="ECO:0000313" key="7">
    <source>
        <dbReference type="Proteomes" id="UP001174908"/>
    </source>
</evidence>
<dbReference type="EMBL" id="JASZYV010000003">
    <property type="protein sequence ID" value="MDM0046260.1"/>
    <property type="molecule type" value="Genomic_DNA"/>
</dbReference>